<sequence>MEKEQYRSVIRFLFLEGKWRSEIKERLDAVYGDSSPSRATVKNWLNEFQRGRTSVFGEPRPGATKTVTTEDNVTKIHDLVLADCRLKIREIAETVGMSKDRVGHILHEILGMRKLSAQWVPRLLTPENKPNCETTSEQCLTLFKRNPKEFLRRFVTWTSPGEPAPKKKKTVPSAGKVKATVLWDSQGVIYIDYLEKG</sequence>
<keyword evidence="2" id="KW-1185">Reference proteome</keyword>
<dbReference type="Gene3D" id="3.30.420.10">
    <property type="entry name" value="Ribonuclease H-like superfamily/Ribonuclease H"/>
    <property type="match status" value="1"/>
</dbReference>
<organism evidence="2 3">
    <name type="scientific">Drosophila suzukii</name>
    <name type="common">Spotted-wing drosophila fruit fly</name>
    <dbReference type="NCBI Taxonomy" id="28584"/>
    <lineage>
        <taxon>Eukaryota</taxon>
        <taxon>Metazoa</taxon>
        <taxon>Ecdysozoa</taxon>
        <taxon>Arthropoda</taxon>
        <taxon>Hexapoda</taxon>
        <taxon>Insecta</taxon>
        <taxon>Pterygota</taxon>
        <taxon>Neoptera</taxon>
        <taxon>Endopterygota</taxon>
        <taxon>Diptera</taxon>
        <taxon>Brachycera</taxon>
        <taxon>Muscomorpha</taxon>
        <taxon>Ephydroidea</taxon>
        <taxon>Drosophilidae</taxon>
        <taxon>Drosophila</taxon>
        <taxon>Sophophora</taxon>
    </lineage>
</organism>
<feature type="domain" description="Mos1 transposase HTH" evidence="1">
    <location>
        <begin position="3"/>
        <end position="51"/>
    </location>
</feature>
<dbReference type="InterPro" id="IPR052709">
    <property type="entry name" value="Transposase-MT_Hybrid"/>
</dbReference>
<dbReference type="PANTHER" id="PTHR46060:SF1">
    <property type="entry name" value="MARINER MOS1 TRANSPOSASE-LIKE PROTEIN"/>
    <property type="match status" value="1"/>
</dbReference>
<dbReference type="InterPro" id="IPR036397">
    <property type="entry name" value="RNaseH_sf"/>
</dbReference>
<evidence type="ECO:0000313" key="2">
    <source>
        <dbReference type="Proteomes" id="UP001652628"/>
    </source>
</evidence>
<dbReference type="Pfam" id="PF01359">
    <property type="entry name" value="Transposase_1"/>
    <property type="match status" value="1"/>
</dbReference>
<dbReference type="InterPro" id="IPR001888">
    <property type="entry name" value="Transposase_1"/>
</dbReference>
<reference evidence="3" key="1">
    <citation type="submission" date="2025-08" db="UniProtKB">
        <authorList>
            <consortium name="RefSeq"/>
        </authorList>
    </citation>
    <scope>IDENTIFICATION</scope>
</reference>
<dbReference type="Pfam" id="PF17906">
    <property type="entry name" value="HTH_48"/>
    <property type="match status" value="1"/>
</dbReference>
<dbReference type="PANTHER" id="PTHR46060">
    <property type="entry name" value="MARINER MOS1 TRANSPOSASE-LIKE PROTEIN"/>
    <property type="match status" value="1"/>
</dbReference>
<dbReference type="Gene3D" id="1.10.10.1450">
    <property type="match status" value="1"/>
</dbReference>
<dbReference type="Proteomes" id="UP001652628">
    <property type="component" value="Chromosome 3"/>
</dbReference>
<evidence type="ECO:0000313" key="3">
    <source>
        <dbReference type="RefSeq" id="XP_070851595.1"/>
    </source>
</evidence>
<protein>
    <submittedName>
        <fullName evidence="3">Protein GVQW3-like</fullName>
    </submittedName>
</protein>
<proteinExistence type="predicted"/>
<gene>
    <name evidence="3" type="primary">LOC139352857</name>
</gene>
<dbReference type="RefSeq" id="XP_070851595.1">
    <property type="nucleotide sequence ID" value="XM_070995494.1"/>
</dbReference>
<accession>A0ABM4TNP7</accession>
<name>A0ABM4TNP7_DROSZ</name>
<dbReference type="InterPro" id="IPR041426">
    <property type="entry name" value="Mos1_HTH"/>
</dbReference>
<evidence type="ECO:0000259" key="1">
    <source>
        <dbReference type="Pfam" id="PF17906"/>
    </source>
</evidence>
<dbReference type="GeneID" id="139352857"/>